<dbReference type="GO" id="GO:0045892">
    <property type="term" value="P:negative regulation of DNA-templated transcription"/>
    <property type="evidence" value="ECO:0007669"/>
    <property type="project" value="UniProtKB-UniRule"/>
</dbReference>
<evidence type="ECO:0000256" key="10">
    <source>
        <dbReference type="ARBA" id="ARBA00023204"/>
    </source>
</evidence>
<reference evidence="16 17" key="1">
    <citation type="submission" date="2019-03" db="EMBL/GenBank/DDBJ databases">
        <title>Metabolic potential of uncultured bacteria and archaea associated with petroleum seepage in deep-sea sediments.</title>
        <authorList>
            <person name="Dong X."/>
            <person name="Hubert C."/>
        </authorList>
    </citation>
    <scope>NUCLEOTIDE SEQUENCE [LARGE SCALE GENOMIC DNA]</scope>
    <source>
        <strain evidence="16">E44_bin18</strain>
    </source>
</reference>
<dbReference type="GO" id="GO:0004252">
    <property type="term" value="F:serine-type endopeptidase activity"/>
    <property type="evidence" value="ECO:0007669"/>
    <property type="project" value="UniProtKB-UniRule"/>
</dbReference>
<keyword evidence="5 12" id="KW-0378">Hydrolase</keyword>
<evidence type="ECO:0000256" key="7">
    <source>
        <dbReference type="ARBA" id="ARBA00023015"/>
    </source>
</evidence>
<comment type="catalytic activity">
    <reaction evidence="12">
        <text>Hydrolysis of Ala-|-Gly bond in repressor LexA.</text>
        <dbReference type="EC" id="3.4.21.88"/>
    </reaction>
</comment>
<dbReference type="GO" id="GO:0009432">
    <property type="term" value="P:SOS response"/>
    <property type="evidence" value="ECO:0007669"/>
    <property type="project" value="UniProtKB-UniRule"/>
</dbReference>
<dbReference type="Pfam" id="PF00717">
    <property type="entry name" value="Peptidase_S24"/>
    <property type="match status" value="1"/>
</dbReference>
<dbReference type="AlphaFoldDB" id="A0A523USR9"/>
<evidence type="ECO:0000259" key="14">
    <source>
        <dbReference type="Pfam" id="PF00717"/>
    </source>
</evidence>
<evidence type="ECO:0000256" key="4">
    <source>
        <dbReference type="ARBA" id="ARBA00022763"/>
    </source>
</evidence>
<dbReference type="EC" id="3.4.21.88" evidence="12"/>
<evidence type="ECO:0000313" key="17">
    <source>
        <dbReference type="Proteomes" id="UP000315525"/>
    </source>
</evidence>
<dbReference type="GO" id="GO:0006260">
    <property type="term" value="P:DNA replication"/>
    <property type="evidence" value="ECO:0007669"/>
    <property type="project" value="UniProtKB-UniRule"/>
</dbReference>
<feature type="active site" description="For autocatalytic cleavage activity" evidence="12">
    <location>
        <position position="159"/>
    </location>
</feature>
<keyword evidence="9 12" id="KW-0804">Transcription</keyword>
<evidence type="ECO:0000256" key="3">
    <source>
        <dbReference type="ARBA" id="ARBA00022705"/>
    </source>
</evidence>
<evidence type="ECO:0000256" key="5">
    <source>
        <dbReference type="ARBA" id="ARBA00022801"/>
    </source>
</evidence>
<gene>
    <name evidence="12 16" type="primary">lexA</name>
    <name evidence="16" type="ORF">E3J62_07410</name>
</gene>
<feature type="domain" description="Peptidase S24/S26A/S26B/S26C" evidence="14">
    <location>
        <begin position="80"/>
        <end position="197"/>
    </location>
</feature>
<evidence type="ECO:0000256" key="9">
    <source>
        <dbReference type="ARBA" id="ARBA00023163"/>
    </source>
</evidence>
<dbReference type="SUPFAM" id="SSF51306">
    <property type="entry name" value="LexA/Signal peptidase"/>
    <property type="match status" value="1"/>
</dbReference>
<comment type="function">
    <text evidence="12">Represses a number of genes involved in the response to DNA damage (SOS response), including recA and lexA. In the presence of single-stranded DNA, RecA interacts with LexA causing an autocatalytic cleavage which disrupts the DNA-binding part of LexA, leading to derepression of the SOS regulon and eventually DNA repair.</text>
</comment>
<dbReference type="PANTHER" id="PTHR33516">
    <property type="entry name" value="LEXA REPRESSOR"/>
    <property type="match status" value="1"/>
</dbReference>
<dbReference type="InterPro" id="IPR050077">
    <property type="entry name" value="LexA_repressor"/>
</dbReference>
<dbReference type="GO" id="GO:0006508">
    <property type="term" value="P:proteolysis"/>
    <property type="evidence" value="ECO:0007669"/>
    <property type="project" value="InterPro"/>
</dbReference>
<protein>
    <recommendedName>
        <fullName evidence="12">LexA repressor</fullName>
        <ecNumber evidence="12">3.4.21.88</ecNumber>
    </recommendedName>
</protein>
<dbReference type="GO" id="GO:0006281">
    <property type="term" value="P:DNA repair"/>
    <property type="evidence" value="ECO:0007669"/>
    <property type="project" value="UniProtKB-UniRule"/>
</dbReference>
<dbReference type="InterPro" id="IPR036390">
    <property type="entry name" value="WH_DNA-bd_sf"/>
</dbReference>
<dbReference type="InterPro" id="IPR006200">
    <property type="entry name" value="LexA"/>
</dbReference>
<dbReference type="Pfam" id="PF01726">
    <property type="entry name" value="LexA_DNA_bind"/>
    <property type="match status" value="1"/>
</dbReference>
<dbReference type="PRINTS" id="PR00726">
    <property type="entry name" value="LEXASERPTASE"/>
</dbReference>
<feature type="site" description="Cleavage; by autolysis" evidence="12">
    <location>
        <begin position="87"/>
        <end position="88"/>
    </location>
</feature>
<dbReference type="InterPro" id="IPR015927">
    <property type="entry name" value="Peptidase_S24_S26A/B/C"/>
</dbReference>
<evidence type="ECO:0000256" key="1">
    <source>
        <dbReference type="ARBA" id="ARBA00007484"/>
    </source>
</evidence>
<evidence type="ECO:0000256" key="2">
    <source>
        <dbReference type="ARBA" id="ARBA00022491"/>
    </source>
</evidence>
<comment type="caution">
    <text evidence="16">The sequence shown here is derived from an EMBL/GenBank/DDBJ whole genome shotgun (WGS) entry which is preliminary data.</text>
</comment>
<evidence type="ECO:0000256" key="8">
    <source>
        <dbReference type="ARBA" id="ARBA00023125"/>
    </source>
</evidence>
<sequence>MVKPTEKQASILSFISKYAQSTGYPPTIREIADEFGLASTKSVKTQLDALKKKGLLRRKGRGARAIEVIGIRRGNAKTVPVVGRIPAGLPSLAIEDVEREVLLDRSMVPAEGCFLLRVRGESMVEESILDGDYALVKPQPVAENGDTVVAMLDGEATLKRFYKEGDRIILKPANKNMKPIVIERGEVAEFKIVGKVVAVLRFFEGPNPAKVSRGD</sequence>
<keyword evidence="2 12" id="KW-0678">Repressor</keyword>
<dbReference type="SUPFAM" id="SSF46785">
    <property type="entry name" value="Winged helix' DNA-binding domain"/>
    <property type="match status" value="1"/>
</dbReference>
<dbReference type="HAMAP" id="MF_00015">
    <property type="entry name" value="LexA"/>
    <property type="match status" value="1"/>
</dbReference>
<keyword evidence="4 12" id="KW-0227">DNA damage</keyword>
<dbReference type="InterPro" id="IPR036286">
    <property type="entry name" value="LexA/Signal_pep-like_sf"/>
</dbReference>
<dbReference type="Proteomes" id="UP000315525">
    <property type="component" value="Unassembled WGS sequence"/>
</dbReference>
<dbReference type="NCBIfam" id="TIGR00498">
    <property type="entry name" value="lexA"/>
    <property type="match status" value="1"/>
</dbReference>
<keyword evidence="10 12" id="KW-0234">DNA repair</keyword>
<dbReference type="InterPro" id="IPR036388">
    <property type="entry name" value="WH-like_DNA-bd_sf"/>
</dbReference>
<feature type="domain" description="LexA repressor DNA-binding" evidence="15">
    <location>
        <begin position="3"/>
        <end position="65"/>
    </location>
</feature>
<evidence type="ECO:0000256" key="11">
    <source>
        <dbReference type="ARBA" id="ARBA00023236"/>
    </source>
</evidence>
<dbReference type="PANTHER" id="PTHR33516:SF2">
    <property type="entry name" value="LEXA REPRESSOR-RELATED"/>
    <property type="match status" value="1"/>
</dbReference>
<dbReference type="Gene3D" id="1.10.10.10">
    <property type="entry name" value="Winged helix-like DNA-binding domain superfamily/Winged helix DNA-binding domain"/>
    <property type="match status" value="1"/>
</dbReference>
<evidence type="ECO:0000259" key="15">
    <source>
        <dbReference type="Pfam" id="PF01726"/>
    </source>
</evidence>
<keyword evidence="3 12" id="KW-0235">DNA replication</keyword>
<name>A0A523USR9_UNCT6</name>
<evidence type="ECO:0000256" key="6">
    <source>
        <dbReference type="ARBA" id="ARBA00022813"/>
    </source>
</evidence>
<evidence type="ECO:0000256" key="13">
    <source>
        <dbReference type="RuleBase" id="RU003991"/>
    </source>
</evidence>
<accession>A0A523USR9</accession>
<feature type="active site" description="For autocatalytic cleavage activity" evidence="12">
    <location>
        <position position="122"/>
    </location>
</feature>
<dbReference type="EMBL" id="SOJN01000080">
    <property type="protein sequence ID" value="TET45578.1"/>
    <property type="molecule type" value="Genomic_DNA"/>
</dbReference>
<comment type="subunit">
    <text evidence="12">Homodimer.</text>
</comment>
<keyword evidence="8 12" id="KW-0238">DNA-binding</keyword>
<organism evidence="16 17">
    <name type="scientific">candidate division TA06 bacterium</name>
    <dbReference type="NCBI Taxonomy" id="2250710"/>
    <lineage>
        <taxon>Bacteria</taxon>
        <taxon>Bacteria division TA06</taxon>
    </lineage>
</organism>
<evidence type="ECO:0000313" key="16">
    <source>
        <dbReference type="EMBL" id="TET45578.1"/>
    </source>
</evidence>
<dbReference type="FunFam" id="2.10.109.10:FF:000001">
    <property type="entry name" value="LexA repressor"/>
    <property type="match status" value="1"/>
</dbReference>
<dbReference type="InterPro" id="IPR006197">
    <property type="entry name" value="Peptidase_S24_LexA"/>
</dbReference>
<dbReference type="GO" id="GO:0003677">
    <property type="term" value="F:DNA binding"/>
    <property type="evidence" value="ECO:0007669"/>
    <property type="project" value="UniProtKB-UniRule"/>
</dbReference>
<dbReference type="Gene3D" id="2.10.109.10">
    <property type="entry name" value="Umud Fragment, subunit A"/>
    <property type="match status" value="1"/>
</dbReference>
<comment type="similarity">
    <text evidence="1 12 13">Belongs to the peptidase S24 family.</text>
</comment>
<evidence type="ECO:0000256" key="12">
    <source>
        <dbReference type="HAMAP-Rule" id="MF_00015"/>
    </source>
</evidence>
<keyword evidence="7 12" id="KW-0805">Transcription regulation</keyword>
<dbReference type="InterPro" id="IPR006199">
    <property type="entry name" value="LexA_DNA-bd_dom"/>
</dbReference>
<proteinExistence type="inferred from homology"/>
<keyword evidence="11 12" id="KW-0742">SOS response</keyword>
<dbReference type="CDD" id="cd06529">
    <property type="entry name" value="S24_LexA-like"/>
    <property type="match status" value="1"/>
</dbReference>
<feature type="DNA-binding region" description="H-T-H motif" evidence="12">
    <location>
        <begin position="28"/>
        <end position="48"/>
    </location>
</feature>
<keyword evidence="6 12" id="KW-0068">Autocatalytic cleavage</keyword>
<dbReference type="InterPro" id="IPR039418">
    <property type="entry name" value="LexA-like"/>
</dbReference>